<dbReference type="PANTHER" id="PTHR43685:SF2">
    <property type="entry name" value="GLYCOSYLTRANSFERASE 2-LIKE DOMAIN-CONTAINING PROTEIN"/>
    <property type="match status" value="1"/>
</dbReference>
<comment type="caution">
    <text evidence="2">The sequence shown here is derived from an EMBL/GenBank/DDBJ whole genome shotgun (WGS) entry which is preliminary data.</text>
</comment>
<sequence length="333" mass="39243">MCVLNTKTKTIGVIVTVYNKEKFLNRALDSLLEQSDYPEELIIVDDCSADYSKEIVMQLFPLLKAKISLCTFIDLSVNVGAAEARNVALRKINTDYVVFLDADDRYDSSYIRNLRSILLTFEDVSMIASKVHLDSSCVEYPSNRVLKYLSFIPPFFLVQEPFKALAIESLFVGGGNLCFKKDNMPKELFDPNERNFEEWDFYYRILKITQDKKELFVYNPNVSYYYNDVDELSLSRKYITSYKDITIPKLITRLNLSEERPYRALLISIWFYNSVYRLKSYKSKYLFILSNIKLLRKSARNRYILGVFLKLFIPDVFLMKIVKEYKKYRFTRC</sequence>
<evidence type="ECO:0000313" key="3">
    <source>
        <dbReference type="Proteomes" id="UP000266644"/>
    </source>
</evidence>
<dbReference type="CDD" id="cd00761">
    <property type="entry name" value="Glyco_tranf_GTA_type"/>
    <property type="match status" value="1"/>
</dbReference>
<organism evidence="2 3">
    <name type="scientific">Bacteroides fragilis</name>
    <dbReference type="NCBI Taxonomy" id="817"/>
    <lineage>
        <taxon>Bacteria</taxon>
        <taxon>Pseudomonadati</taxon>
        <taxon>Bacteroidota</taxon>
        <taxon>Bacteroidia</taxon>
        <taxon>Bacteroidales</taxon>
        <taxon>Bacteroidaceae</taxon>
        <taxon>Bacteroides</taxon>
    </lineage>
</organism>
<dbReference type="InterPro" id="IPR050834">
    <property type="entry name" value="Glycosyltransf_2"/>
</dbReference>
<dbReference type="Pfam" id="PF00535">
    <property type="entry name" value="Glycos_transf_2"/>
    <property type="match status" value="1"/>
</dbReference>
<dbReference type="SUPFAM" id="SSF53448">
    <property type="entry name" value="Nucleotide-diphospho-sugar transferases"/>
    <property type="match status" value="1"/>
</dbReference>
<feature type="domain" description="Glycosyltransferase 2-like" evidence="1">
    <location>
        <begin position="13"/>
        <end position="120"/>
    </location>
</feature>
<dbReference type="AlphaFoldDB" id="A0A081UBT6"/>
<dbReference type="EMBL" id="QRJE01000011">
    <property type="protein sequence ID" value="RHH12422.1"/>
    <property type="molecule type" value="Genomic_DNA"/>
</dbReference>
<protein>
    <submittedName>
        <fullName evidence="2">Glycosyltransferase family 2 protein</fullName>
    </submittedName>
</protein>
<dbReference type="PANTHER" id="PTHR43685">
    <property type="entry name" value="GLYCOSYLTRANSFERASE"/>
    <property type="match status" value="1"/>
</dbReference>
<gene>
    <name evidence="2" type="ORF">DW228_08140</name>
</gene>
<dbReference type="InterPro" id="IPR001173">
    <property type="entry name" value="Glyco_trans_2-like"/>
</dbReference>
<evidence type="ECO:0000313" key="2">
    <source>
        <dbReference type="EMBL" id="RHH12422.1"/>
    </source>
</evidence>
<dbReference type="Gene3D" id="3.90.550.10">
    <property type="entry name" value="Spore Coat Polysaccharide Biosynthesis Protein SpsA, Chain A"/>
    <property type="match status" value="1"/>
</dbReference>
<proteinExistence type="predicted"/>
<dbReference type="InterPro" id="IPR029044">
    <property type="entry name" value="Nucleotide-diphossugar_trans"/>
</dbReference>
<keyword evidence="2" id="KW-0808">Transferase</keyword>
<accession>A0A081UBT6</accession>
<evidence type="ECO:0000259" key="1">
    <source>
        <dbReference type="Pfam" id="PF00535"/>
    </source>
</evidence>
<dbReference type="Proteomes" id="UP000266644">
    <property type="component" value="Unassembled WGS sequence"/>
</dbReference>
<reference evidence="2 3" key="1">
    <citation type="submission" date="2018-08" db="EMBL/GenBank/DDBJ databases">
        <title>A genome reference for cultivated species of the human gut microbiota.</title>
        <authorList>
            <person name="Zou Y."/>
            <person name="Xue W."/>
            <person name="Luo G."/>
        </authorList>
    </citation>
    <scope>NUCLEOTIDE SEQUENCE [LARGE SCALE GENOMIC DNA]</scope>
    <source>
        <strain evidence="2 3">AM18-6</strain>
    </source>
</reference>
<name>A0A081UBT6_BACFG</name>
<dbReference type="GO" id="GO:0016740">
    <property type="term" value="F:transferase activity"/>
    <property type="evidence" value="ECO:0007669"/>
    <property type="project" value="UniProtKB-KW"/>
</dbReference>